<proteinExistence type="predicted"/>
<name>A0A8D8D2P0_CULPI</name>
<evidence type="ECO:0000313" key="1">
    <source>
        <dbReference type="EMBL" id="CAG6501636.1"/>
    </source>
</evidence>
<reference evidence="1" key="1">
    <citation type="submission" date="2021-05" db="EMBL/GenBank/DDBJ databases">
        <authorList>
            <person name="Alioto T."/>
            <person name="Alioto T."/>
            <person name="Gomez Garrido J."/>
        </authorList>
    </citation>
    <scope>NUCLEOTIDE SEQUENCE</scope>
</reference>
<organism evidence="1">
    <name type="scientific">Culex pipiens</name>
    <name type="common">House mosquito</name>
    <dbReference type="NCBI Taxonomy" id="7175"/>
    <lineage>
        <taxon>Eukaryota</taxon>
        <taxon>Metazoa</taxon>
        <taxon>Ecdysozoa</taxon>
        <taxon>Arthropoda</taxon>
        <taxon>Hexapoda</taxon>
        <taxon>Insecta</taxon>
        <taxon>Pterygota</taxon>
        <taxon>Neoptera</taxon>
        <taxon>Endopterygota</taxon>
        <taxon>Diptera</taxon>
        <taxon>Nematocera</taxon>
        <taxon>Culicoidea</taxon>
        <taxon>Culicidae</taxon>
        <taxon>Culicinae</taxon>
        <taxon>Culicini</taxon>
        <taxon>Culex</taxon>
        <taxon>Culex</taxon>
    </lineage>
</organism>
<accession>A0A8D8D2P0</accession>
<dbReference type="EMBL" id="HBUE01142706">
    <property type="protein sequence ID" value="CAG6501636.1"/>
    <property type="molecule type" value="Transcribed_RNA"/>
</dbReference>
<protein>
    <submittedName>
        <fullName evidence="1">(northern house mosquito) hypothetical protein</fullName>
    </submittedName>
</protein>
<dbReference type="AlphaFoldDB" id="A0A8D8D2P0"/>
<sequence>MRCFRPDCYSFSRPRLPYRLPGSPTVDLALAIGSCSPDYCWQPLAHDRTLGCTPDSAFGPDAAAGGGHDDDRSCGGDGGCCCCCYCNSDNSCGSLRGSCWDL</sequence>